<evidence type="ECO:0000259" key="2">
    <source>
        <dbReference type="Pfam" id="PF20150"/>
    </source>
</evidence>
<proteinExistence type="predicted"/>
<organism evidence="3 4">
    <name type="scientific">Hymenoscyphus fraxineus</name>
    <dbReference type="NCBI Taxonomy" id="746836"/>
    <lineage>
        <taxon>Eukaryota</taxon>
        <taxon>Fungi</taxon>
        <taxon>Dikarya</taxon>
        <taxon>Ascomycota</taxon>
        <taxon>Pezizomycotina</taxon>
        <taxon>Leotiomycetes</taxon>
        <taxon>Helotiales</taxon>
        <taxon>Helotiaceae</taxon>
        <taxon>Hymenoscyphus</taxon>
    </lineage>
</organism>
<dbReference type="InterPro" id="IPR045518">
    <property type="entry name" value="2EXR"/>
</dbReference>
<name>A0A9N9LCB4_9HELO</name>
<dbReference type="PANTHER" id="PTHR35910:SF1">
    <property type="entry name" value="2EXR DOMAIN-CONTAINING PROTEIN"/>
    <property type="match status" value="1"/>
</dbReference>
<dbReference type="Proteomes" id="UP000696280">
    <property type="component" value="Unassembled WGS sequence"/>
</dbReference>
<reference evidence="3" key="1">
    <citation type="submission" date="2021-07" db="EMBL/GenBank/DDBJ databases">
        <authorList>
            <person name="Durling M."/>
        </authorList>
    </citation>
    <scope>NUCLEOTIDE SEQUENCE</scope>
</reference>
<dbReference type="EMBL" id="CAJVRL010000119">
    <property type="protein sequence ID" value="CAG8961873.1"/>
    <property type="molecule type" value="Genomic_DNA"/>
</dbReference>
<dbReference type="Pfam" id="PF20150">
    <property type="entry name" value="2EXR"/>
    <property type="match status" value="1"/>
</dbReference>
<feature type="domain" description="2EXR" evidence="2">
    <location>
        <begin position="71"/>
        <end position="185"/>
    </location>
</feature>
<evidence type="ECO:0000313" key="3">
    <source>
        <dbReference type="EMBL" id="CAG8961873.1"/>
    </source>
</evidence>
<evidence type="ECO:0000256" key="1">
    <source>
        <dbReference type="SAM" id="MobiDB-lite"/>
    </source>
</evidence>
<dbReference type="PANTHER" id="PTHR35910">
    <property type="entry name" value="2EXR DOMAIN-CONTAINING PROTEIN"/>
    <property type="match status" value="1"/>
</dbReference>
<evidence type="ECO:0000313" key="4">
    <source>
        <dbReference type="Proteomes" id="UP000696280"/>
    </source>
</evidence>
<sequence length="564" mass="63804">MSNLPAIQDNNKTTTHRLYMWKAESTRTCRPTYEDHGNNINGGGDNSNSTAGPNPQKGHGEEKRNNDKPVFTSFPNIPKEIRLKIWELVACGDPKTVDIWAHLKLDITSDESTWSQHIPEEYLKYMTLSKAKDVPSILHVCHEARTIGLKYYTPEVETKGAFNLPSNLDRVVTPRIWVNWAVDTLLLGTCSERLLGTQSRHYFRIEDFGMLHHVEMVLKHLPRGMATLALHHTDVNFIQQSNLIDYPGEIILYRFTEASFPKKVIGVPDSHPMSAYSLILSGPGILQSADFGLTIWHLMSDNRLHWMISQKGDDWKRPNVKLRVWGQPDHQPDLWDDTSPVPDCLTNELGWTGLLILFQTCLLNNTLVHNIFDLLCCKPNSRLLQLDLANCNISKYHTTLSAFRHLPADTCHRHLQSFKTTRQRNIPTATTLVCRFYVLPRANLYAKFSVPSNRPLATLNILVSPTSVLCRPAQPAQPVQRSLEAPDSFELRLWLWHSNVAGSTAAPRVTAACASAAGLGYITEGQKSKMTLEVETMSLEQLTQHPHSEDMRSYVIARQVALLQ</sequence>
<feature type="compositionally biased region" description="Basic and acidic residues" evidence="1">
    <location>
        <begin position="58"/>
        <end position="67"/>
    </location>
</feature>
<keyword evidence="4" id="KW-1185">Reference proteome</keyword>
<comment type="caution">
    <text evidence="3">The sequence shown here is derived from an EMBL/GenBank/DDBJ whole genome shotgun (WGS) entry which is preliminary data.</text>
</comment>
<protein>
    <recommendedName>
        <fullName evidence="2">2EXR domain-containing protein</fullName>
    </recommendedName>
</protein>
<dbReference type="AlphaFoldDB" id="A0A9N9LCB4"/>
<feature type="region of interest" description="Disordered" evidence="1">
    <location>
        <begin position="30"/>
        <end position="73"/>
    </location>
</feature>
<gene>
    <name evidence="3" type="ORF">HYFRA_00013673</name>
</gene>
<dbReference type="OrthoDB" id="3561020at2759"/>
<accession>A0A9N9LCB4</accession>